<protein>
    <submittedName>
        <fullName evidence="4">Acetyltransferase</fullName>
    </submittedName>
</protein>
<evidence type="ECO:0000313" key="5">
    <source>
        <dbReference type="Proteomes" id="UP000052167"/>
    </source>
</evidence>
<gene>
    <name evidence="4" type="ORF">GV68_21285</name>
</gene>
<dbReference type="InterPro" id="IPR016181">
    <property type="entry name" value="Acyl_CoA_acyltransferase"/>
</dbReference>
<accession>A0A922TA57</accession>
<dbReference type="InterPro" id="IPR000182">
    <property type="entry name" value="GNAT_dom"/>
</dbReference>
<dbReference type="PROSITE" id="PS51186">
    <property type="entry name" value="GNAT"/>
    <property type="match status" value="1"/>
</dbReference>
<feature type="domain" description="N-acetyltransferase" evidence="3">
    <location>
        <begin position="9"/>
        <end position="155"/>
    </location>
</feature>
<dbReference type="OrthoDB" id="7595389at2"/>
<evidence type="ECO:0000259" key="3">
    <source>
        <dbReference type="PROSITE" id="PS51186"/>
    </source>
</evidence>
<dbReference type="RefSeq" id="WP_037162071.1">
    <property type="nucleotide sequence ID" value="NZ_CAJXID010000029.1"/>
</dbReference>
<dbReference type="EMBL" id="JOKJ01000005">
    <property type="protein sequence ID" value="KEQ09884.1"/>
    <property type="molecule type" value="Genomic_DNA"/>
</dbReference>
<dbReference type="GO" id="GO:0016747">
    <property type="term" value="F:acyltransferase activity, transferring groups other than amino-acyl groups"/>
    <property type="evidence" value="ECO:0007669"/>
    <property type="project" value="InterPro"/>
</dbReference>
<organism evidence="4 5">
    <name type="scientific">Pseudorhizobium pelagicum</name>
    <dbReference type="NCBI Taxonomy" id="1509405"/>
    <lineage>
        <taxon>Bacteria</taxon>
        <taxon>Pseudomonadati</taxon>
        <taxon>Pseudomonadota</taxon>
        <taxon>Alphaproteobacteria</taxon>
        <taxon>Hyphomicrobiales</taxon>
        <taxon>Rhizobiaceae</taxon>
        <taxon>Rhizobium/Agrobacterium group</taxon>
        <taxon>Pseudorhizobium</taxon>
    </lineage>
</organism>
<dbReference type="SUPFAM" id="SSF55729">
    <property type="entry name" value="Acyl-CoA N-acyltransferases (Nat)"/>
    <property type="match status" value="1"/>
</dbReference>
<keyword evidence="5" id="KW-1185">Reference proteome</keyword>
<dbReference type="AlphaFoldDB" id="A0A922TA57"/>
<dbReference type="Gene3D" id="3.40.630.30">
    <property type="match status" value="1"/>
</dbReference>
<evidence type="ECO:0000313" key="4">
    <source>
        <dbReference type="EMBL" id="KEQ09884.1"/>
    </source>
</evidence>
<name>A0A922TA57_9HYPH</name>
<dbReference type="Pfam" id="PF00583">
    <property type="entry name" value="Acetyltransf_1"/>
    <property type="match status" value="1"/>
</dbReference>
<dbReference type="CDD" id="cd04301">
    <property type="entry name" value="NAT_SF"/>
    <property type="match status" value="1"/>
</dbReference>
<dbReference type="PANTHER" id="PTHR43877:SF8">
    <property type="entry name" value="N-ACETYLGLUTAMATE SYNTHASE-RELATED"/>
    <property type="match status" value="1"/>
</dbReference>
<keyword evidence="1" id="KW-0808">Transferase</keyword>
<keyword evidence="2" id="KW-0012">Acyltransferase</keyword>
<proteinExistence type="predicted"/>
<evidence type="ECO:0000256" key="2">
    <source>
        <dbReference type="ARBA" id="ARBA00023315"/>
    </source>
</evidence>
<sequence>MNEVAALPFVIRPLVHEDLEALLVLYRHLISDDLDLPGAVAQERFAAILTQPGMTVFGGFSDDVLAASCTLAVIPNLTRGGASYALIENVVTHADHRRRGYGRAIIDTTVAAAFEQGCYKVMLLTASRNSGTLDFYRSCGFETSKTGLEIRRPSS</sequence>
<comment type="caution">
    <text evidence="4">The sequence shown here is derived from an EMBL/GenBank/DDBJ whole genome shotgun (WGS) entry which is preliminary data.</text>
</comment>
<dbReference type="InterPro" id="IPR050832">
    <property type="entry name" value="Bact_Acetyltransf"/>
</dbReference>
<reference evidence="4 5" key="1">
    <citation type="submission" date="2014-06" db="EMBL/GenBank/DDBJ databases">
        <title>Rhizobium pelagicum/R2-400B4.</title>
        <authorList>
            <person name="Kimes N.E."/>
            <person name="Lopez-Perez M."/>
        </authorList>
    </citation>
    <scope>NUCLEOTIDE SEQUENCE [LARGE SCALE GENOMIC DNA]</scope>
    <source>
        <strain evidence="4 5">R2-400B4</strain>
    </source>
</reference>
<evidence type="ECO:0000256" key="1">
    <source>
        <dbReference type="ARBA" id="ARBA00022679"/>
    </source>
</evidence>
<dbReference type="Proteomes" id="UP000052167">
    <property type="component" value="Unassembled WGS sequence"/>
</dbReference>
<dbReference type="PANTHER" id="PTHR43877">
    <property type="entry name" value="AMINOALKYLPHOSPHONATE N-ACETYLTRANSFERASE-RELATED-RELATED"/>
    <property type="match status" value="1"/>
</dbReference>